<dbReference type="PANTHER" id="PTHR47529">
    <property type="entry name" value="PEPTIDYL-PROLYL CIS-TRANS ISOMERASE D"/>
    <property type="match status" value="1"/>
</dbReference>
<protein>
    <recommendedName>
        <fullName evidence="2">Parvulin-like PPIase</fullName>
    </recommendedName>
    <alternativeName>
        <fullName evidence="9">Peptidyl-prolyl cis-trans isomerase plp</fullName>
    </alternativeName>
    <alternativeName>
        <fullName evidence="12">Periplasmic chaperone PpiD</fullName>
    </alternativeName>
    <alternativeName>
        <fullName evidence="13">Periplasmic folding chaperone</fullName>
    </alternativeName>
    <alternativeName>
        <fullName evidence="10">Rotamase plp</fullName>
    </alternativeName>
</protein>
<evidence type="ECO:0000256" key="7">
    <source>
        <dbReference type="ARBA" id="ARBA00023136"/>
    </source>
</evidence>
<keyword evidence="7" id="KW-0472">Membrane</keyword>
<keyword evidence="6" id="KW-1133">Transmembrane helix</keyword>
<comment type="similarity">
    <text evidence="11">Belongs to the PpiD chaperone family.</text>
</comment>
<keyword evidence="3" id="KW-1003">Cell membrane</keyword>
<evidence type="ECO:0000256" key="12">
    <source>
        <dbReference type="ARBA" id="ARBA00040743"/>
    </source>
</evidence>
<gene>
    <name evidence="16" type="ORF">GGR17_003374</name>
</gene>
<dbReference type="GO" id="GO:0003755">
    <property type="term" value="F:peptidyl-prolyl cis-trans isomerase activity"/>
    <property type="evidence" value="ECO:0007669"/>
    <property type="project" value="UniProtKB-KW"/>
</dbReference>
<evidence type="ECO:0000256" key="4">
    <source>
        <dbReference type="ARBA" id="ARBA00022519"/>
    </source>
</evidence>
<dbReference type="EMBL" id="JACIEQ010000006">
    <property type="protein sequence ID" value="MBB4023539.1"/>
    <property type="molecule type" value="Genomic_DNA"/>
</dbReference>
<dbReference type="Gene3D" id="1.10.4030.10">
    <property type="entry name" value="Porin chaperone SurA, peptide-binding domain"/>
    <property type="match status" value="1"/>
</dbReference>
<evidence type="ECO:0000256" key="11">
    <source>
        <dbReference type="ARBA" id="ARBA00038408"/>
    </source>
</evidence>
<dbReference type="Gene3D" id="3.10.50.40">
    <property type="match status" value="1"/>
</dbReference>
<evidence type="ECO:0000313" key="16">
    <source>
        <dbReference type="EMBL" id="MBB4023539.1"/>
    </source>
</evidence>
<evidence type="ECO:0000256" key="14">
    <source>
        <dbReference type="PROSITE-ProRule" id="PRU00278"/>
    </source>
</evidence>
<sequence>MSAGKKTGNILVWIILLLLIVGLGGFGVSNFGGSVQSIGKVGDTPIPIDDYARELQRELRTAETQTGAPVSVAQAEAFGLVARARGRAVTSATLDNEVSRLGLSVGDAQVRDQVLGYAAFQGLDGTFDREAYRFTLQQNGLTEAAFEEQIRRETARSLLQAAVLGGNTLPETYGKVLLDFIGARRSYTMIELTPQDLEVPVGTPDEAALQTYYDANAEAFTAPETKALTYAWLTPDMLIDSIAPDEDALRALYQARIDEFMQPERRLVERLIYPTEEEARTAKARLDSGEADFETLVAERGLELSDIDLGDVTRAALGAAGDAVFALEAPGVIGPVDTDLGPALIRMNAIIAAQETPFEDARDDLESELALDRARRIISDSITDIDDRLAAGATLEELADETEMTLGRIDYAGGQDDEAIAGYDAFRAAADAVQSGDFPEVIQLEDGGIFALRLDEITPARLRPLDEVRAAAIEGWQQGETRRLLVEKAEGLKTLLDAGDAPESFGLTVETADAVTRGGVTPQDLSETVFALEKGQSQVVESAGGVYLLRLDDILPPAEDDATDRLLLSALETQAAQGIGEDMFIYFSQSLLDAAGLTLDQAAINAVHAQFP</sequence>
<evidence type="ECO:0000256" key="13">
    <source>
        <dbReference type="ARBA" id="ARBA00042775"/>
    </source>
</evidence>
<dbReference type="Proteomes" id="UP000585681">
    <property type="component" value="Unassembled WGS sequence"/>
</dbReference>
<dbReference type="InterPro" id="IPR046357">
    <property type="entry name" value="PPIase_dom_sf"/>
</dbReference>
<evidence type="ECO:0000256" key="8">
    <source>
        <dbReference type="ARBA" id="ARBA00023186"/>
    </source>
</evidence>
<accession>A0A840CK35</accession>
<evidence type="ECO:0000256" key="2">
    <source>
        <dbReference type="ARBA" id="ARBA00018370"/>
    </source>
</evidence>
<comment type="caution">
    <text evidence="16">The sequence shown here is derived from an EMBL/GenBank/DDBJ whole genome shotgun (WGS) entry which is preliminary data.</text>
</comment>
<feature type="domain" description="PpiC" evidence="15">
    <location>
        <begin position="263"/>
        <end position="349"/>
    </location>
</feature>
<proteinExistence type="inferred from homology"/>
<dbReference type="AlphaFoldDB" id="A0A840CK35"/>
<keyword evidence="17" id="KW-1185">Reference proteome</keyword>
<dbReference type="InterPro" id="IPR027304">
    <property type="entry name" value="Trigger_fact/SurA_dom_sf"/>
</dbReference>
<comment type="subcellular location">
    <subcellularLocation>
        <location evidence="1">Cell inner membrane</location>
        <topology evidence="1">Single-pass type II membrane protein</topology>
        <orientation evidence="1">Periplasmic side</orientation>
    </subcellularLocation>
</comment>
<evidence type="ECO:0000256" key="3">
    <source>
        <dbReference type="ARBA" id="ARBA00022475"/>
    </source>
</evidence>
<evidence type="ECO:0000256" key="10">
    <source>
        <dbReference type="ARBA" id="ARBA00031484"/>
    </source>
</evidence>
<dbReference type="SUPFAM" id="SSF54534">
    <property type="entry name" value="FKBP-like"/>
    <property type="match status" value="1"/>
</dbReference>
<keyword evidence="8" id="KW-0143">Chaperone</keyword>
<evidence type="ECO:0000259" key="15">
    <source>
        <dbReference type="PROSITE" id="PS50198"/>
    </source>
</evidence>
<keyword evidence="5" id="KW-0812">Transmembrane</keyword>
<evidence type="ECO:0000256" key="1">
    <source>
        <dbReference type="ARBA" id="ARBA00004382"/>
    </source>
</evidence>
<dbReference type="PROSITE" id="PS50198">
    <property type="entry name" value="PPIC_PPIASE_2"/>
    <property type="match status" value="1"/>
</dbReference>
<dbReference type="InterPro" id="IPR052029">
    <property type="entry name" value="PpiD_chaperone"/>
</dbReference>
<dbReference type="PANTHER" id="PTHR47529:SF1">
    <property type="entry name" value="PERIPLASMIC CHAPERONE PPID"/>
    <property type="match status" value="1"/>
</dbReference>
<keyword evidence="14 16" id="KW-0413">Isomerase</keyword>
<dbReference type="SUPFAM" id="SSF109998">
    <property type="entry name" value="Triger factor/SurA peptide-binding domain-like"/>
    <property type="match status" value="1"/>
</dbReference>
<dbReference type="Pfam" id="PF13145">
    <property type="entry name" value="Rotamase_2"/>
    <property type="match status" value="1"/>
</dbReference>
<dbReference type="Pfam" id="PF13624">
    <property type="entry name" value="SurA_N_3"/>
    <property type="match status" value="1"/>
</dbReference>
<name>A0A840CK35_9RHOB</name>
<reference evidence="16" key="1">
    <citation type="submission" date="2020-08" db="EMBL/GenBank/DDBJ databases">
        <title>Genomic Encyclopedia of Type Strains, Phase IV (KMG-IV): sequencing the most valuable type-strain genomes for metagenomic binning, comparative biology and taxonomic classification.</title>
        <authorList>
            <person name="Goeker M."/>
        </authorList>
    </citation>
    <scope>NUCLEOTIDE SEQUENCE [LARGE SCALE GENOMIC DNA]</scope>
    <source>
        <strain evidence="16">DSM 105040</strain>
    </source>
</reference>
<evidence type="ECO:0000256" key="6">
    <source>
        <dbReference type="ARBA" id="ARBA00022989"/>
    </source>
</evidence>
<evidence type="ECO:0000313" key="17">
    <source>
        <dbReference type="Proteomes" id="UP000585681"/>
    </source>
</evidence>
<dbReference type="InterPro" id="IPR000297">
    <property type="entry name" value="PPIase_PpiC"/>
</dbReference>
<dbReference type="RefSeq" id="WP_054539123.1">
    <property type="nucleotide sequence ID" value="NZ_JACIEQ010000006.1"/>
</dbReference>
<dbReference type="GO" id="GO:0005886">
    <property type="term" value="C:plasma membrane"/>
    <property type="evidence" value="ECO:0007669"/>
    <property type="project" value="UniProtKB-SubCell"/>
</dbReference>
<organism evidence="16 17">
    <name type="scientific">Actibacterium naphthalenivorans</name>
    <dbReference type="NCBI Taxonomy" id="1614693"/>
    <lineage>
        <taxon>Bacteria</taxon>
        <taxon>Pseudomonadati</taxon>
        <taxon>Pseudomonadota</taxon>
        <taxon>Alphaproteobacteria</taxon>
        <taxon>Rhodobacterales</taxon>
        <taxon>Roseobacteraceae</taxon>
        <taxon>Actibacterium</taxon>
    </lineage>
</organism>
<evidence type="ECO:0000256" key="5">
    <source>
        <dbReference type="ARBA" id="ARBA00022692"/>
    </source>
</evidence>
<keyword evidence="4" id="KW-0997">Cell inner membrane</keyword>
<evidence type="ECO:0000256" key="9">
    <source>
        <dbReference type="ARBA" id="ARBA00030642"/>
    </source>
</evidence>
<keyword evidence="14" id="KW-0697">Rotamase</keyword>